<dbReference type="Pfam" id="PF00440">
    <property type="entry name" value="TetR_N"/>
    <property type="match status" value="1"/>
</dbReference>
<dbReference type="Proteomes" id="UP000588586">
    <property type="component" value="Unassembled WGS sequence"/>
</dbReference>
<dbReference type="AlphaFoldDB" id="A0A849HIJ4"/>
<feature type="DNA-binding region" description="H-T-H motif" evidence="2">
    <location>
        <begin position="43"/>
        <end position="62"/>
    </location>
</feature>
<accession>A0A849HIJ4</accession>
<name>A0A849HIJ4_9MICO</name>
<comment type="caution">
    <text evidence="4">The sequence shown here is derived from an EMBL/GenBank/DDBJ whole genome shotgun (WGS) entry which is preliminary data.</text>
</comment>
<evidence type="ECO:0000256" key="1">
    <source>
        <dbReference type="ARBA" id="ARBA00023125"/>
    </source>
</evidence>
<sequence>MTERPLQLLSGPTPERRDAARNREALLEAARAMVEQCGVDAVTMDAVAAAAGVGKGTVFRRFESRAGLMAALLDFREREFQTSVLRGPPPLGPGAPPLDRLLAFGEGRLRYNLEAAQLIGAAGRAGRRSAGVASFSAQHIAFLLRSLDVGGDVGYLAAALLAPLENVVLDDPATLADYPLERSISGWADLVRRVVGRVGDADTGSLARD</sequence>
<dbReference type="EMBL" id="JABEPQ010000002">
    <property type="protein sequence ID" value="NNM46121.1"/>
    <property type="molecule type" value="Genomic_DNA"/>
</dbReference>
<keyword evidence="5" id="KW-1185">Reference proteome</keyword>
<evidence type="ECO:0000313" key="5">
    <source>
        <dbReference type="Proteomes" id="UP000588586"/>
    </source>
</evidence>
<proteinExistence type="predicted"/>
<dbReference type="PRINTS" id="PR00455">
    <property type="entry name" value="HTHTETR"/>
</dbReference>
<dbReference type="InterPro" id="IPR009057">
    <property type="entry name" value="Homeodomain-like_sf"/>
</dbReference>
<evidence type="ECO:0000256" key="2">
    <source>
        <dbReference type="PROSITE-ProRule" id="PRU00335"/>
    </source>
</evidence>
<feature type="domain" description="HTH tetR-type" evidence="3">
    <location>
        <begin position="20"/>
        <end position="80"/>
    </location>
</feature>
<evidence type="ECO:0000259" key="3">
    <source>
        <dbReference type="PROSITE" id="PS50977"/>
    </source>
</evidence>
<dbReference type="GO" id="GO:0000976">
    <property type="term" value="F:transcription cis-regulatory region binding"/>
    <property type="evidence" value="ECO:0007669"/>
    <property type="project" value="TreeGrafter"/>
</dbReference>
<keyword evidence="1 2" id="KW-0238">DNA-binding</keyword>
<dbReference type="InterPro" id="IPR001647">
    <property type="entry name" value="HTH_TetR"/>
</dbReference>
<gene>
    <name evidence="4" type="ORF">HJG52_08880</name>
</gene>
<dbReference type="PANTHER" id="PTHR30055:SF209">
    <property type="entry name" value="POSSIBLE TRANSCRIPTIONAL REGULATORY PROTEIN (PROBABLY TETR-FAMILY)"/>
    <property type="match status" value="1"/>
</dbReference>
<dbReference type="PANTHER" id="PTHR30055">
    <property type="entry name" value="HTH-TYPE TRANSCRIPTIONAL REGULATOR RUTR"/>
    <property type="match status" value="1"/>
</dbReference>
<evidence type="ECO:0000313" key="4">
    <source>
        <dbReference type="EMBL" id="NNM46121.1"/>
    </source>
</evidence>
<organism evidence="4 5">
    <name type="scientific">Knoellia koreensis</name>
    <dbReference type="NCBI Taxonomy" id="2730921"/>
    <lineage>
        <taxon>Bacteria</taxon>
        <taxon>Bacillati</taxon>
        <taxon>Actinomycetota</taxon>
        <taxon>Actinomycetes</taxon>
        <taxon>Micrococcales</taxon>
        <taxon>Intrasporangiaceae</taxon>
        <taxon>Knoellia</taxon>
    </lineage>
</organism>
<dbReference type="SUPFAM" id="SSF46689">
    <property type="entry name" value="Homeodomain-like"/>
    <property type="match status" value="1"/>
</dbReference>
<reference evidence="4 5" key="1">
    <citation type="submission" date="2020-04" db="EMBL/GenBank/DDBJ databases">
        <title>Knoellia sp. isolate from air conditioner.</title>
        <authorList>
            <person name="Chea S."/>
            <person name="Kim D.-U."/>
        </authorList>
    </citation>
    <scope>NUCLEOTIDE SEQUENCE [LARGE SCALE GENOMIC DNA]</scope>
    <source>
        <strain evidence="4 5">DB2414S</strain>
    </source>
</reference>
<dbReference type="InterPro" id="IPR050109">
    <property type="entry name" value="HTH-type_TetR-like_transc_reg"/>
</dbReference>
<dbReference type="RefSeq" id="WP_171243265.1">
    <property type="nucleotide sequence ID" value="NZ_JABEPQ010000002.1"/>
</dbReference>
<protein>
    <submittedName>
        <fullName evidence="4">TetR family transcriptional regulator</fullName>
    </submittedName>
</protein>
<dbReference type="PROSITE" id="PS50977">
    <property type="entry name" value="HTH_TETR_2"/>
    <property type="match status" value="1"/>
</dbReference>
<dbReference type="GO" id="GO:0003700">
    <property type="term" value="F:DNA-binding transcription factor activity"/>
    <property type="evidence" value="ECO:0007669"/>
    <property type="project" value="TreeGrafter"/>
</dbReference>
<dbReference type="Gene3D" id="1.10.357.10">
    <property type="entry name" value="Tetracycline Repressor, domain 2"/>
    <property type="match status" value="1"/>
</dbReference>